<name>A0ABT1D286_9PROT</name>
<dbReference type="RefSeq" id="WP_252952655.1">
    <property type="nucleotide sequence ID" value="NZ_JAFIRR010000043.1"/>
</dbReference>
<organism evidence="2 3">
    <name type="scientific">Siccirubricoccus soli</name>
    <dbReference type="NCBI Taxonomy" id="2899147"/>
    <lineage>
        <taxon>Bacteria</taxon>
        <taxon>Pseudomonadati</taxon>
        <taxon>Pseudomonadota</taxon>
        <taxon>Alphaproteobacteria</taxon>
        <taxon>Acetobacterales</taxon>
        <taxon>Roseomonadaceae</taxon>
        <taxon>Siccirubricoccus</taxon>
    </lineage>
</organism>
<reference evidence="2 3" key="1">
    <citation type="submission" date="2021-12" db="EMBL/GenBank/DDBJ databases">
        <title>Siccirubricoccus leaddurans sp. nov., a high concentration Zn2+ tolerance bacterium.</title>
        <authorList>
            <person name="Cao Y."/>
        </authorList>
    </citation>
    <scope>NUCLEOTIDE SEQUENCE [LARGE SCALE GENOMIC DNA]</scope>
    <source>
        <strain evidence="2 3">KC 17139</strain>
    </source>
</reference>
<evidence type="ECO:0000256" key="1">
    <source>
        <dbReference type="SAM" id="MobiDB-lite"/>
    </source>
</evidence>
<accession>A0ABT1D286</accession>
<feature type="region of interest" description="Disordered" evidence="1">
    <location>
        <begin position="38"/>
        <end position="71"/>
    </location>
</feature>
<evidence type="ECO:0000313" key="2">
    <source>
        <dbReference type="EMBL" id="MCO6416047.1"/>
    </source>
</evidence>
<comment type="caution">
    <text evidence="2">The sequence shown here is derived from an EMBL/GenBank/DDBJ whole genome shotgun (WGS) entry which is preliminary data.</text>
</comment>
<proteinExistence type="predicted"/>
<dbReference type="EMBL" id="JAFIRR010000043">
    <property type="protein sequence ID" value="MCO6416047.1"/>
    <property type="molecule type" value="Genomic_DNA"/>
</dbReference>
<sequence>MAQPLFRAGLFTLAVSLGLLPYLGGGAGERHARMVGRQALAAPRQPVAAREEPGIEAEDGDATGGPQRLTV</sequence>
<evidence type="ECO:0000313" key="3">
    <source>
        <dbReference type="Proteomes" id="UP001523392"/>
    </source>
</evidence>
<keyword evidence="3" id="KW-1185">Reference proteome</keyword>
<protein>
    <submittedName>
        <fullName evidence="2">Uncharacterized protein</fullName>
    </submittedName>
</protein>
<dbReference type="Proteomes" id="UP001523392">
    <property type="component" value="Unassembled WGS sequence"/>
</dbReference>
<gene>
    <name evidence="2" type="ORF">JYK14_07670</name>
</gene>